<name>A0AAE3ABA4_9FIRM</name>
<dbReference type="Pfam" id="PF00027">
    <property type="entry name" value="cNMP_binding"/>
    <property type="match status" value="1"/>
</dbReference>
<reference evidence="6 7" key="1">
    <citation type="submission" date="2021-10" db="EMBL/GenBank/DDBJ databases">
        <title>Anaerobic single-cell dispensing facilitates the cultivation of human gut bacteria.</title>
        <authorList>
            <person name="Afrizal A."/>
        </authorList>
    </citation>
    <scope>NUCLEOTIDE SEQUENCE [LARGE SCALE GENOMIC DNA]</scope>
    <source>
        <strain evidence="6 7">CLA-AA-H276</strain>
    </source>
</reference>
<dbReference type="InterPro" id="IPR012318">
    <property type="entry name" value="HTH_CRP"/>
</dbReference>
<dbReference type="GO" id="GO:0003677">
    <property type="term" value="F:DNA binding"/>
    <property type="evidence" value="ECO:0007669"/>
    <property type="project" value="UniProtKB-KW"/>
</dbReference>
<proteinExistence type="predicted"/>
<dbReference type="Gene3D" id="2.60.120.10">
    <property type="entry name" value="Jelly Rolls"/>
    <property type="match status" value="1"/>
</dbReference>
<keyword evidence="2" id="KW-0238">DNA-binding</keyword>
<dbReference type="SUPFAM" id="SSF51206">
    <property type="entry name" value="cAMP-binding domain-like"/>
    <property type="match status" value="1"/>
</dbReference>
<dbReference type="GO" id="GO:0003700">
    <property type="term" value="F:DNA-binding transcription factor activity"/>
    <property type="evidence" value="ECO:0007669"/>
    <property type="project" value="TreeGrafter"/>
</dbReference>
<gene>
    <name evidence="6" type="ORF">LKD36_11575</name>
</gene>
<dbReference type="InterPro" id="IPR014710">
    <property type="entry name" value="RmlC-like_jellyroll"/>
</dbReference>
<dbReference type="InterPro" id="IPR036388">
    <property type="entry name" value="WH-like_DNA-bd_sf"/>
</dbReference>
<comment type="caution">
    <text evidence="6">The sequence shown here is derived from an EMBL/GenBank/DDBJ whole genome shotgun (WGS) entry which is preliminary data.</text>
</comment>
<evidence type="ECO:0000259" key="5">
    <source>
        <dbReference type="PROSITE" id="PS51063"/>
    </source>
</evidence>
<feature type="domain" description="Cyclic nucleotide-binding" evidence="4">
    <location>
        <begin position="16"/>
        <end position="138"/>
    </location>
</feature>
<dbReference type="PROSITE" id="PS51063">
    <property type="entry name" value="HTH_CRP_2"/>
    <property type="match status" value="1"/>
</dbReference>
<dbReference type="InterPro" id="IPR018490">
    <property type="entry name" value="cNMP-bd_dom_sf"/>
</dbReference>
<evidence type="ECO:0000259" key="4">
    <source>
        <dbReference type="PROSITE" id="PS50042"/>
    </source>
</evidence>
<feature type="domain" description="HTH crp-type" evidence="5">
    <location>
        <begin position="152"/>
        <end position="218"/>
    </location>
</feature>
<dbReference type="CDD" id="cd00038">
    <property type="entry name" value="CAP_ED"/>
    <property type="match status" value="1"/>
</dbReference>
<dbReference type="SMART" id="SM00419">
    <property type="entry name" value="HTH_CRP"/>
    <property type="match status" value="1"/>
</dbReference>
<keyword evidence="7" id="KW-1185">Reference proteome</keyword>
<protein>
    <submittedName>
        <fullName evidence="6">Crp/Fnr family transcriptional regulator</fullName>
    </submittedName>
</protein>
<dbReference type="EMBL" id="JAJEPS010000011">
    <property type="protein sequence ID" value="MCC2126806.1"/>
    <property type="molecule type" value="Genomic_DNA"/>
</dbReference>
<dbReference type="Proteomes" id="UP001198220">
    <property type="component" value="Unassembled WGS sequence"/>
</dbReference>
<evidence type="ECO:0000256" key="2">
    <source>
        <dbReference type="ARBA" id="ARBA00023125"/>
    </source>
</evidence>
<dbReference type="InterPro" id="IPR036390">
    <property type="entry name" value="WH_DNA-bd_sf"/>
</dbReference>
<dbReference type="RefSeq" id="WP_118770817.1">
    <property type="nucleotide sequence ID" value="NZ_JAJEPS010000011.1"/>
</dbReference>
<dbReference type="GO" id="GO:0005829">
    <property type="term" value="C:cytosol"/>
    <property type="evidence" value="ECO:0007669"/>
    <property type="project" value="TreeGrafter"/>
</dbReference>
<keyword evidence="1" id="KW-0805">Transcription regulation</keyword>
<dbReference type="InterPro" id="IPR000595">
    <property type="entry name" value="cNMP-bd_dom"/>
</dbReference>
<dbReference type="PRINTS" id="PR00034">
    <property type="entry name" value="HTHCRP"/>
</dbReference>
<sequence>MKDQQGWKAAKQELAFVDKLTEEENQFLEDNVAEVSYRKGFNIYSMDCDCPGVLLIKSGWVRVYMLSRDGREITLYRMGPGEVCVISAACCLGGMTFEAHIDAETDMEAWLIPSSAYRRLKEQNIYVENFTYEKTVEKFRDVMWVMEQILFMSLEERIAIFLMDETERRESRELKVTQEQIARYIGSAREAVSRVLKEFQKDGIIEQSRGTLRVLDMKKLRGKI</sequence>
<evidence type="ECO:0000256" key="3">
    <source>
        <dbReference type="ARBA" id="ARBA00023163"/>
    </source>
</evidence>
<dbReference type="CDD" id="cd00092">
    <property type="entry name" value="HTH_CRP"/>
    <property type="match status" value="1"/>
</dbReference>
<evidence type="ECO:0000313" key="6">
    <source>
        <dbReference type="EMBL" id="MCC2126806.1"/>
    </source>
</evidence>
<evidence type="ECO:0000256" key="1">
    <source>
        <dbReference type="ARBA" id="ARBA00023015"/>
    </source>
</evidence>
<organism evidence="6 7">
    <name type="scientific">Hominiventricola filiformis</name>
    <dbReference type="NCBI Taxonomy" id="2885352"/>
    <lineage>
        <taxon>Bacteria</taxon>
        <taxon>Bacillati</taxon>
        <taxon>Bacillota</taxon>
        <taxon>Clostridia</taxon>
        <taxon>Lachnospirales</taxon>
        <taxon>Lachnospiraceae</taxon>
        <taxon>Hominiventricola</taxon>
    </lineage>
</organism>
<keyword evidence="3" id="KW-0804">Transcription</keyword>
<dbReference type="PANTHER" id="PTHR24567">
    <property type="entry name" value="CRP FAMILY TRANSCRIPTIONAL REGULATORY PROTEIN"/>
    <property type="match status" value="1"/>
</dbReference>
<evidence type="ECO:0000313" key="7">
    <source>
        <dbReference type="Proteomes" id="UP001198220"/>
    </source>
</evidence>
<dbReference type="InterPro" id="IPR050397">
    <property type="entry name" value="Env_Response_Regulators"/>
</dbReference>
<dbReference type="Pfam" id="PF13545">
    <property type="entry name" value="HTH_Crp_2"/>
    <property type="match status" value="1"/>
</dbReference>
<dbReference type="SUPFAM" id="SSF46785">
    <property type="entry name" value="Winged helix' DNA-binding domain"/>
    <property type="match status" value="1"/>
</dbReference>
<dbReference type="AlphaFoldDB" id="A0AAE3ABA4"/>
<dbReference type="Gene3D" id="1.10.10.10">
    <property type="entry name" value="Winged helix-like DNA-binding domain superfamily/Winged helix DNA-binding domain"/>
    <property type="match status" value="1"/>
</dbReference>
<accession>A0AAE3ABA4</accession>
<dbReference type="PROSITE" id="PS50042">
    <property type="entry name" value="CNMP_BINDING_3"/>
    <property type="match status" value="1"/>
</dbReference>
<dbReference type="PANTHER" id="PTHR24567:SF26">
    <property type="entry name" value="REGULATORY PROTEIN YEIL"/>
    <property type="match status" value="1"/>
</dbReference>